<dbReference type="Proteomes" id="UP000181884">
    <property type="component" value="Unassembled WGS sequence"/>
</dbReference>
<dbReference type="PANTHER" id="PTHR30185">
    <property type="entry name" value="CRYPTIC BETA-GLUCOSIDE BGL OPERON ANTITERMINATOR"/>
    <property type="match status" value="1"/>
</dbReference>
<dbReference type="Pfam" id="PF05043">
    <property type="entry name" value="Mga"/>
    <property type="match status" value="1"/>
</dbReference>
<evidence type="ECO:0008006" key="7">
    <source>
        <dbReference type="Google" id="ProtNLM"/>
    </source>
</evidence>
<accession>A0A1L8RE76</accession>
<dbReference type="EMBL" id="JXKH01000005">
    <property type="protein sequence ID" value="OJG17995.1"/>
    <property type="molecule type" value="Genomic_DNA"/>
</dbReference>
<dbReference type="Pfam" id="PF08280">
    <property type="entry name" value="HTH_Mga"/>
    <property type="match status" value="1"/>
</dbReference>
<evidence type="ECO:0000313" key="5">
    <source>
        <dbReference type="EMBL" id="OJG17995.1"/>
    </source>
</evidence>
<reference evidence="5 6" key="1">
    <citation type="submission" date="2014-12" db="EMBL/GenBank/DDBJ databases">
        <title>Draft genome sequences of 29 type strains of Enterococci.</title>
        <authorList>
            <person name="Zhong Z."/>
            <person name="Sun Z."/>
            <person name="Liu W."/>
            <person name="Zhang W."/>
            <person name="Zhang H."/>
        </authorList>
    </citation>
    <scope>NUCLEOTIDE SEQUENCE [LARGE SCALE GENOMIC DNA]</scope>
    <source>
        <strain evidence="5 6">DSM 17029</strain>
    </source>
</reference>
<feature type="domain" description="Mga helix-turn-helix" evidence="3">
    <location>
        <begin position="80"/>
        <end position="163"/>
    </location>
</feature>
<dbReference type="InterPro" id="IPR007737">
    <property type="entry name" value="Mga_HTH"/>
</dbReference>
<evidence type="ECO:0000259" key="3">
    <source>
        <dbReference type="Pfam" id="PF05043"/>
    </source>
</evidence>
<evidence type="ECO:0000256" key="2">
    <source>
        <dbReference type="ARBA" id="ARBA00023163"/>
    </source>
</evidence>
<sequence length="513" mass="61326">MMSMEELLTATTKRQLKLLEIMNREQRWLTAAEITRLLDCSLKTLQSDLRFFGEQWSEYFTVEVSKQKGLRLVLSNKNKIGNLYRQVIHQNDAFTFMEELFFEPNQDSDYWQRHCYLSEASFYRMVNKVEKALARRGLQLERNPFRITATDERRVRMFFAYYFMEKNQLHDWPFPFDRQRMLCLVMRSLTDFEWTLDDAQILKLSYLFAITIIRRNQGFALKESYFQEPLDVLEQILLNNTAAVKAIVALGQQELPQFWVKEASQTVFYQFYIWDNPEEELRIQRQIAQALHKAATVADIPIKITDVESISDRLMDLYGKFKAYPYPHFVLMDKYAYTTQGIYTNYPVMCAILEKVLYQLEKQTNFPWYSEFRYRCIYWIFIKWDRLPLLAEAKRRKAHILIASDLGYEHAQLLADMIEGTFQQRVIVAVNQESLLFFNQEELRKFEDYDMIVVNNPMSIFPEEKQLVVENIPTIRNWIELEDQIMAFQRVPLGMIDFLKEWSQYGAVETTNH</sequence>
<keyword evidence="6" id="KW-1185">Reference proteome</keyword>
<dbReference type="PANTHER" id="PTHR30185:SF18">
    <property type="entry name" value="TRANSCRIPTIONAL REGULATOR MTLR"/>
    <property type="match status" value="1"/>
</dbReference>
<evidence type="ECO:0000256" key="1">
    <source>
        <dbReference type="ARBA" id="ARBA00023015"/>
    </source>
</evidence>
<organism evidence="5 6">
    <name type="scientific">Enterococcus canis</name>
    <dbReference type="NCBI Taxonomy" id="214095"/>
    <lineage>
        <taxon>Bacteria</taxon>
        <taxon>Bacillati</taxon>
        <taxon>Bacillota</taxon>
        <taxon>Bacilli</taxon>
        <taxon>Lactobacillales</taxon>
        <taxon>Enterococcaceae</taxon>
        <taxon>Enterococcus</taxon>
    </lineage>
</organism>
<proteinExistence type="predicted"/>
<dbReference type="CDD" id="cd00133">
    <property type="entry name" value="PTS_IIB"/>
    <property type="match status" value="1"/>
</dbReference>
<keyword evidence="2" id="KW-0804">Transcription</keyword>
<dbReference type="STRING" id="214095.RU97_GL002068"/>
<evidence type="ECO:0000313" key="6">
    <source>
        <dbReference type="Proteomes" id="UP000181884"/>
    </source>
</evidence>
<evidence type="ECO:0000259" key="4">
    <source>
        <dbReference type="Pfam" id="PF08280"/>
    </source>
</evidence>
<keyword evidence="1" id="KW-0805">Transcription regulation</keyword>
<gene>
    <name evidence="5" type="ORF">RU97_GL002068</name>
</gene>
<protein>
    <recommendedName>
        <fullName evidence="7">Mga helix-turn-helix domain-containing protein</fullName>
    </recommendedName>
</protein>
<feature type="domain" description="M protein trans-acting positive regulator (MGA) HTH" evidence="4">
    <location>
        <begin position="13"/>
        <end position="68"/>
    </location>
</feature>
<comment type="caution">
    <text evidence="5">The sequence shown here is derived from an EMBL/GenBank/DDBJ whole genome shotgun (WGS) entry which is preliminary data.</text>
</comment>
<dbReference type="AlphaFoldDB" id="A0A1L8RE76"/>
<dbReference type="InterPro" id="IPR050661">
    <property type="entry name" value="BglG_antiterminators"/>
</dbReference>
<name>A0A1L8RE76_9ENTE</name>
<dbReference type="InterPro" id="IPR013199">
    <property type="entry name" value="HTH_Mga_DNA-bd_dom"/>
</dbReference>